<dbReference type="GeneID" id="26248659"/>
<dbReference type="InterPro" id="IPR029154">
    <property type="entry name" value="HIBADH-like_NADP-bd"/>
</dbReference>
<reference evidence="10 11" key="1">
    <citation type="journal article" date="2013" name="PLoS Genet.">
        <title>Comparative genome structure, secondary metabolite, and effector coding capacity across Cochliobolus pathogens.</title>
        <authorList>
            <person name="Condon B.J."/>
            <person name="Leng Y."/>
            <person name="Wu D."/>
            <person name="Bushley K.E."/>
            <person name="Ohm R.A."/>
            <person name="Otillar R."/>
            <person name="Martin J."/>
            <person name="Schackwitz W."/>
            <person name="Grimwood J."/>
            <person name="MohdZainudin N."/>
            <person name="Xue C."/>
            <person name="Wang R."/>
            <person name="Manning V.A."/>
            <person name="Dhillon B."/>
            <person name="Tu Z.J."/>
            <person name="Steffenson B.J."/>
            <person name="Salamov A."/>
            <person name="Sun H."/>
            <person name="Lowry S."/>
            <person name="LaButti K."/>
            <person name="Han J."/>
            <person name="Copeland A."/>
            <person name="Lindquist E."/>
            <person name="Barry K."/>
            <person name="Schmutz J."/>
            <person name="Baker S.E."/>
            <person name="Ciuffetti L.M."/>
            <person name="Grigoriev I.V."/>
            <person name="Zhong S."/>
            <person name="Turgeon B.G."/>
        </authorList>
    </citation>
    <scope>NUCLEOTIDE SEQUENCE [LARGE SCALE GENOMIC DNA]</scope>
    <source>
        <strain evidence="10 11">FI3</strain>
    </source>
</reference>
<evidence type="ECO:0000313" key="11">
    <source>
        <dbReference type="Proteomes" id="UP000054337"/>
    </source>
</evidence>
<evidence type="ECO:0000313" key="10">
    <source>
        <dbReference type="EMBL" id="EUN25171.1"/>
    </source>
</evidence>
<dbReference type="HOGENOM" id="CLU_035117_6_1_1"/>
<evidence type="ECO:0000256" key="7">
    <source>
        <dbReference type="ARBA" id="ARBA00049197"/>
    </source>
</evidence>
<dbReference type="FunFam" id="1.10.1040.10:FF:000006">
    <property type="entry name" value="3-hydroxyisobutyrate dehydrogenase"/>
    <property type="match status" value="1"/>
</dbReference>
<dbReference type="GO" id="GO:0050661">
    <property type="term" value="F:NADP binding"/>
    <property type="evidence" value="ECO:0007669"/>
    <property type="project" value="InterPro"/>
</dbReference>
<evidence type="ECO:0000256" key="1">
    <source>
        <dbReference type="ARBA" id="ARBA00005109"/>
    </source>
</evidence>
<dbReference type="InterPro" id="IPR006115">
    <property type="entry name" value="6PGDH_NADP-bd"/>
</dbReference>
<keyword evidence="4" id="KW-0101">Branched-chain amino acid catabolism</keyword>
<keyword evidence="6" id="KW-0520">NAD</keyword>
<evidence type="ECO:0000256" key="5">
    <source>
        <dbReference type="ARBA" id="ARBA00023002"/>
    </source>
</evidence>
<feature type="domain" description="3-hydroxyisobutyrate dehydrogenase-like NAD-binding" evidence="9">
    <location>
        <begin position="175"/>
        <end position="302"/>
    </location>
</feature>
<dbReference type="GO" id="GO:0006574">
    <property type="term" value="P:L-valine catabolic process"/>
    <property type="evidence" value="ECO:0007669"/>
    <property type="project" value="TreeGrafter"/>
</dbReference>
<evidence type="ECO:0000259" key="8">
    <source>
        <dbReference type="Pfam" id="PF03446"/>
    </source>
</evidence>
<protein>
    <recommendedName>
        <fullName evidence="3">3-hydroxyisobutyrate dehydrogenase</fullName>
        <ecNumber evidence="3">1.1.1.31</ecNumber>
    </recommendedName>
</protein>
<dbReference type="AlphaFoldDB" id="W7EAI0"/>
<dbReference type="GO" id="GO:0005739">
    <property type="term" value="C:mitochondrion"/>
    <property type="evidence" value="ECO:0007669"/>
    <property type="project" value="TreeGrafter"/>
</dbReference>
<dbReference type="Proteomes" id="UP000054337">
    <property type="component" value="Unassembled WGS sequence"/>
</dbReference>
<feature type="domain" description="6-phosphogluconate dehydrogenase NADP-binding" evidence="8">
    <location>
        <begin position="1"/>
        <end position="139"/>
    </location>
</feature>
<dbReference type="SUPFAM" id="SSF48179">
    <property type="entry name" value="6-phosphogluconate dehydrogenase C-terminal domain-like"/>
    <property type="match status" value="1"/>
</dbReference>
<dbReference type="Gene3D" id="1.10.1040.10">
    <property type="entry name" value="N-(1-d-carboxylethyl)-l-norvaline Dehydrogenase, domain 2"/>
    <property type="match status" value="1"/>
</dbReference>
<dbReference type="InterPro" id="IPR036291">
    <property type="entry name" value="NAD(P)-bd_dom_sf"/>
</dbReference>
<proteinExistence type="inferred from homology"/>
<keyword evidence="11" id="KW-1185">Reference proteome</keyword>
<evidence type="ECO:0000256" key="2">
    <source>
        <dbReference type="ARBA" id="ARBA00006013"/>
    </source>
</evidence>
<evidence type="ECO:0000256" key="6">
    <source>
        <dbReference type="ARBA" id="ARBA00023027"/>
    </source>
</evidence>
<sequence length="329" mass="35154">MGYAMASNIRLKMPATSTFYINDINASSCTRFKSENSSHGPIEITASAREAAEKAKYLISIVPDGSDVKKVYLDPETGVIAARKDQERIMLECSTIDVQTTKEVGAALHHAGLGTYIDAPVSGGVPAAQAGTLALLIGHPPPSSSTSTLSLSTRLTSILSMLGPTSKSFYLHTLGAGLTAKIANNYLSGTILLATAEALALGISHGLDPSALYSVIKFSTGQSWMCDHVMPVPNVQTEYWVPSNSGYKPGFKTQMMVKDLGLGVQSARQVGTGCSMAEKALEVWRQAAEDERCKDRDGSSIYLFVGGKLPEGHEDRGVRREDGTWEFGE</sequence>
<accession>W7EAI0</accession>
<dbReference type="Pfam" id="PF03446">
    <property type="entry name" value="NAD_binding_2"/>
    <property type="match status" value="1"/>
</dbReference>
<dbReference type="GO" id="GO:0008442">
    <property type="term" value="F:3-hydroxyisobutyrate dehydrogenase activity"/>
    <property type="evidence" value="ECO:0007669"/>
    <property type="project" value="UniProtKB-EC"/>
</dbReference>
<dbReference type="EMBL" id="KI968755">
    <property type="protein sequence ID" value="EUN25171.1"/>
    <property type="molecule type" value="Genomic_DNA"/>
</dbReference>
<evidence type="ECO:0000256" key="3">
    <source>
        <dbReference type="ARBA" id="ARBA00012991"/>
    </source>
</evidence>
<dbReference type="GO" id="GO:0051287">
    <property type="term" value="F:NAD binding"/>
    <property type="evidence" value="ECO:0007669"/>
    <property type="project" value="InterPro"/>
</dbReference>
<dbReference type="SUPFAM" id="SSF51735">
    <property type="entry name" value="NAD(P)-binding Rossmann-fold domains"/>
    <property type="match status" value="1"/>
</dbReference>
<dbReference type="PANTHER" id="PTHR22981">
    <property type="entry name" value="3-HYDROXYISOBUTYRATE DEHYDROGENASE-RELATED"/>
    <property type="match status" value="1"/>
</dbReference>
<comment type="similarity">
    <text evidence="2">Belongs to the HIBADH-related family. 3-hydroxyisobutyrate dehydrogenase subfamily.</text>
</comment>
<dbReference type="EC" id="1.1.1.31" evidence="3"/>
<evidence type="ECO:0000259" key="9">
    <source>
        <dbReference type="Pfam" id="PF14833"/>
    </source>
</evidence>
<dbReference type="OrthoDB" id="21615at2759"/>
<organism evidence="10 11">
    <name type="scientific">Bipolaris victoriae (strain FI3)</name>
    <name type="common">Victoria blight of oats agent</name>
    <name type="synonym">Cochliobolus victoriae</name>
    <dbReference type="NCBI Taxonomy" id="930091"/>
    <lineage>
        <taxon>Eukaryota</taxon>
        <taxon>Fungi</taxon>
        <taxon>Dikarya</taxon>
        <taxon>Ascomycota</taxon>
        <taxon>Pezizomycotina</taxon>
        <taxon>Dothideomycetes</taxon>
        <taxon>Pleosporomycetidae</taxon>
        <taxon>Pleosporales</taxon>
        <taxon>Pleosporineae</taxon>
        <taxon>Pleosporaceae</taxon>
        <taxon>Bipolaris</taxon>
    </lineage>
</organism>
<dbReference type="RefSeq" id="XP_014554754.1">
    <property type="nucleotide sequence ID" value="XM_014699268.1"/>
</dbReference>
<dbReference type="InterPro" id="IPR008927">
    <property type="entry name" value="6-PGluconate_DH-like_C_sf"/>
</dbReference>
<comment type="pathway">
    <text evidence="1">Amino-acid degradation; L-valine degradation.</text>
</comment>
<dbReference type="Gene3D" id="3.40.50.720">
    <property type="entry name" value="NAD(P)-binding Rossmann-like Domain"/>
    <property type="match status" value="1"/>
</dbReference>
<dbReference type="PANTHER" id="PTHR22981:SF81">
    <property type="entry name" value="DEHYDROGENASE, PUTATIVE-RELATED"/>
    <property type="match status" value="1"/>
</dbReference>
<dbReference type="Pfam" id="PF14833">
    <property type="entry name" value="NAD_binding_11"/>
    <property type="match status" value="1"/>
</dbReference>
<gene>
    <name evidence="10" type="ORF">COCVIDRAFT_104127</name>
</gene>
<keyword evidence="5" id="KW-0560">Oxidoreductase</keyword>
<evidence type="ECO:0000256" key="4">
    <source>
        <dbReference type="ARBA" id="ARBA00022456"/>
    </source>
</evidence>
<comment type="catalytic activity">
    <reaction evidence="7">
        <text>3-hydroxy-2-methylpropanoate + NAD(+) = 2-methyl-3-oxopropanoate + NADH + H(+)</text>
        <dbReference type="Rhea" id="RHEA:17681"/>
        <dbReference type="ChEBI" id="CHEBI:11805"/>
        <dbReference type="ChEBI" id="CHEBI:15378"/>
        <dbReference type="ChEBI" id="CHEBI:57540"/>
        <dbReference type="ChEBI" id="CHEBI:57700"/>
        <dbReference type="ChEBI" id="CHEBI:57945"/>
        <dbReference type="EC" id="1.1.1.31"/>
    </reaction>
</comment>
<name>W7EAI0_BIPV3</name>
<dbReference type="InterPro" id="IPR013328">
    <property type="entry name" value="6PGD_dom2"/>
</dbReference>